<dbReference type="Proteomes" id="UP001497644">
    <property type="component" value="Chromosome 12"/>
</dbReference>
<accession>A0AAV2NB03</accession>
<name>A0AAV2NB03_9HYME</name>
<evidence type="ECO:0000313" key="1">
    <source>
        <dbReference type="EMBL" id="CAL1677293.1"/>
    </source>
</evidence>
<organism evidence="1 2">
    <name type="scientific">Lasius platythorax</name>
    <dbReference type="NCBI Taxonomy" id="488582"/>
    <lineage>
        <taxon>Eukaryota</taxon>
        <taxon>Metazoa</taxon>
        <taxon>Ecdysozoa</taxon>
        <taxon>Arthropoda</taxon>
        <taxon>Hexapoda</taxon>
        <taxon>Insecta</taxon>
        <taxon>Pterygota</taxon>
        <taxon>Neoptera</taxon>
        <taxon>Endopterygota</taxon>
        <taxon>Hymenoptera</taxon>
        <taxon>Apocrita</taxon>
        <taxon>Aculeata</taxon>
        <taxon>Formicoidea</taxon>
        <taxon>Formicidae</taxon>
        <taxon>Formicinae</taxon>
        <taxon>Lasius</taxon>
        <taxon>Lasius</taxon>
    </lineage>
</organism>
<keyword evidence="2" id="KW-1185">Reference proteome</keyword>
<sequence>MGRSEGGCSWRDAVVVDNGGDDQVNDNGSPRDIVRIGLCEETLVSDLLTVPNHRGSAYEFRQEAIYRPISSLPYHRFGSFATNYIYPRVN</sequence>
<gene>
    <name evidence="1" type="ORF">LPLAT_LOCUS3324</name>
</gene>
<protein>
    <submittedName>
        <fullName evidence="1">Uncharacterized protein</fullName>
    </submittedName>
</protein>
<evidence type="ECO:0000313" key="2">
    <source>
        <dbReference type="Proteomes" id="UP001497644"/>
    </source>
</evidence>
<proteinExistence type="predicted"/>
<reference evidence="1" key="1">
    <citation type="submission" date="2024-04" db="EMBL/GenBank/DDBJ databases">
        <authorList>
            <consortium name="Molecular Ecology Group"/>
        </authorList>
    </citation>
    <scope>NUCLEOTIDE SEQUENCE</scope>
</reference>
<dbReference type="EMBL" id="OZ034835">
    <property type="protein sequence ID" value="CAL1677293.1"/>
    <property type="molecule type" value="Genomic_DNA"/>
</dbReference>
<dbReference type="AlphaFoldDB" id="A0AAV2NB03"/>